<dbReference type="GO" id="GO:0016653">
    <property type="term" value="F:oxidoreductase activity, acting on NAD(P)H, heme protein as acceptor"/>
    <property type="evidence" value="ECO:0007669"/>
    <property type="project" value="TreeGrafter"/>
</dbReference>
<evidence type="ECO:0000256" key="2">
    <source>
        <dbReference type="ARBA" id="ARBA00004141"/>
    </source>
</evidence>
<evidence type="ECO:0000256" key="8">
    <source>
        <dbReference type="ARBA" id="ARBA00023133"/>
    </source>
</evidence>
<dbReference type="InterPro" id="IPR003780">
    <property type="entry name" value="COX15/CtaA_fam"/>
</dbReference>
<dbReference type="GeneID" id="54282900"/>
<dbReference type="Pfam" id="PF02628">
    <property type="entry name" value="COX15-CtaA"/>
    <property type="match status" value="1"/>
</dbReference>
<evidence type="ECO:0000256" key="4">
    <source>
        <dbReference type="ARBA" id="ARBA00022723"/>
    </source>
</evidence>
<dbReference type="HAMAP" id="MF_01665">
    <property type="entry name" value="HemeA_synth_type2"/>
    <property type="match status" value="1"/>
</dbReference>
<dbReference type="Proteomes" id="UP000799778">
    <property type="component" value="Unassembled WGS sequence"/>
</dbReference>
<feature type="transmembrane region" description="Helical" evidence="12">
    <location>
        <begin position="250"/>
        <end position="271"/>
    </location>
</feature>
<feature type="transmembrane region" description="Helical" evidence="12">
    <location>
        <begin position="182"/>
        <end position="200"/>
    </location>
</feature>
<reference evidence="13" key="1">
    <citation type="journal article" date="2020" name="Stud. Mycol.">
        <title>101 Dothideomycetes genomes: a test case for predicting lifestyles and emergence of pathogens.</title>
        <authorList>
            <person name="Haridas S."/>
            <person name="Albert R."/>
            <person name="Binder M."/>
            <person name="Bloem J."/>
            <person name="Labutti K."/>
            <person name="Salamov A."/>
            <person name="Andreopoulos B."/>
            <person name="Baker S."/>
            <person name="Barry K."/>
            <person name="Bills G."/>
            <person name="Bluhm B."/>
            <person name="Cannon C."/>
            <person name="Castanera R."/>
            <person name="Culley D."/>
            <person name="Daum C."/>
            <person name="Ezra D."/>
            <person name="Gonzalez J."/>
            <person name="Henrissat B."/>
            <person name="Kuo A."/>
            <person name="Liang C."/>
            <person name="Lipzen A."/>
            <person name="Lutzoni F."/>
            <person name="Magnuson J."/>
            <person name="Mondo S."/>
            <person name="Nolan M."/>
            <person name="Ohm R."/>
            <person name="Pangilinan J."/>
            <person name="Park H.-J."/>
            <person name="Ramirez L."/>
            <person name="Alfaro M."/>
            <person name="Sun H."/>
            <person name="Tritt A."/>
            <person name="Yoshinaga Y."/>
            <person name="Zwiers L.-H."/>
            <person name="Turgeon B."/>
            <person name="Goodwin S."/>
            <person name="Spatafora J."/>
            <person name="Crous P."/>
            <person name="Grigoriev I."/>
        </authorList>
    </citation>
    <scope>NUCLEOTIDE SEQUENCE</scope>
    <source>
        <strain evidence="13">CBS 175.79</strain>
    </source>
</reference>
<feature type="transmembrane region" description="Helical" evidence="12">
    <location>
        <begin position="212"/>
        <end position="230"/>
    </location>
</feature>
<comment type="pathway">
    <text evidence="10">Porphyrin-containing compound metabolism; heme A biosynthesis; heme A from heme O: step 1/1.</text>
</comment>
<feature type="transmembrane region" description="Helical" evidence="12">
    <location>
        <begin position="305"/>
        <end position="331"/>
    </location>
</feature>
<evidence type="ECO:0000256" key="12">
    <source>
        <dbReference type="SAM" id="Phobius"/>
    </source>
</evidence>
<comment type="catalytic activity">
    <reaction evidence="11">
        <text>Fe(II)-heme o + 2 A + H2O = Fe(II)-heme a + 2 AH2</text>
        <dbReference type="Rhea" id="RHEA:63388"/>
        <dbReference type="ChEBI" id="CHEBI:13193"/>
        <dbReference type="ChEBI" id="CHEBI:15377"/>
        <dbReference type="ChEBI" id="CHEBI:17499"/>
        <dbReference type="ChEBI" id="CHEBI:60530"/>
        <dbReference type="ChEBI" id="CHEBI:61715"/>
        <dbReference type="EC" id="1.17.99.9"/>
    </reaction>
    <physiologicalReaction direction="left-to-right" evidence="11">
        <dbReference type="Rhea" id="RHEA:63389"/>
    </physiologicalReaction>
</comment>
<evidence type="ECO:0000256" key="5">
    <source>
        <dbReference type="ARBA" id="ARBA00022989"/>
    </source>
</evidence>
<keyword evidence="6" id="KW-0560">Oxidoreductase</keyword>
<name>A0A6A5X9V6_9PLEO</name>
<keyword evidence="8" id="KW-0350">Heme biosynthesis</keyword>
<keyword evidence="4" id="KW-0479">Metal-binding</keyword>
<protein>
    <submittedName>
        <fullName evidence="13">Cytochrome c oxidase assembly protein-like protein cox15</fullName>
    </submittedName>
</protein>
<dbReference type="GO" id="GO:0005743">
    <property type="term" value="C:mitochondrial inner membrane"/>
    <property type="evidence" value="ECO:0007669"/>
    <property type="project" value="TreeGrafter"/>
</dbReference>
<proteinExistence type="inferred from homology"/>
<dbReference type="PANTHER" id="PTHR23289">
    <property type="entry name" value="CYTOCHROME C OXIDASE ASSEMBLY PROTEIN COX15"/>
    <property type="match status" value="1"/>
</dbReference>
<keyword evidence="9 12" id="KW-0472">Membrane</keyword>
<evidence type="ECO:0000256" key="10">
    <source>
        <dbReference type="ARBA" id="ARBA00044501"/>
    </source>
</evidence>
<dbReference type="GO" id="GO:0006784">
    <property type="term" value="P:heme A biosynthetic process"/>
    <property type="evidence" value="ECO:0007669"/>
    <property type="project" value="InterPro"/>
</dbReference>
<dbReference type="EMBL" id="ML978078">
    <property type="protein sequence ID" value="KAF2009731.1"/>
    <property type="molecule type" value="Genomic_DNA"/>
</dbReference>
<sequence length="500" mass="55121">MASIFQVFPQLRIAAPRLTRRLFVSRPCLNSTLRAALPPLRSSTSRPSVLQAVRWQSTQPLRNSVATPAAAHAETSTIANAARSSSKSFPNTSEKGVAYWLIGSAVSVFGIVIFGGLTRLTESGLSITEWRPVTGSRPPMNQADWESEFTKYKSSPEFALLNANMTLEEFKQIYWMEWIHRLWGRVIGMTFLLPTIYFVARRKVSPSMAWKLAGICGMIGFQGFLGWWMVKSGLKDDLFAPGSHPRVSQYRLTAHLGAAFLVYVSMLHSGLSILKEHRLLKDPAAAAAALQNLQNPALRIFRGSVVALSLLIFTTAMSGALVAGLDAGLIYNEFPYMGLGLTPPKKELFDPFYSHVPDQSDLVWRNALENPSLVQLDHRILATTTFTAVLALFAYTRFAKGVRSRIPRDAKKGVMGLTHLVFMQATLGITTLIYMVPTWLASAHQAGALALLTGAVVLYSRISMPRRAIMRQIFKTGPTQSHVATTPLRSRIVAADKASQ</sequence>
<dbReference type="GO" id="GO:0046872">
    <property type="term" value="F:metal ion binding"/>
    <property type="evidence" value="ECO:0007669"/>
    <property type="project" value="UniProtKB-KW"/>
</dbReference>
<dbReference type="PANTHER" id="PTHR23289:SF2">
    <property type="entry name" value="CYTOCHROME C OXIDASE ASSEMBLY PROTEIN COX15 HOMOLOG"/>
    <property type="match status" value="1"/>
</dbReference>
<feature type="transmembrane region" description="Helical" evidence="12">
    <location>
        <begin position="378"/>
        <end position="396"/>
    </location>
</feature>
<keyword evidence="5 12" id="KW-1133">Transmembrane helix</keyword>
<keyword evidence="7" id="KW-0408">Iron</keyword>
<dbReference type="GO" id="GO:0120547">
    <property type="term" value="F:heme A synthase activity"/>
    <property type="evidence" value="ECO:0007669"/>
    <property type="project" value="UniProtKB-EC"/>
</dbReference>
<dbReference type="RefSeq" id="XP_033378070.1">
    <property type="nucleotide sequence ID" value="XM_033525503.1"/>
</dbReference>
<feature type="transmembrane region" description="Helical" evidence="12">
    <location>
        <begin position="442"/>
        <end position="462"/>
    </location>
</feature>
<accession>A0A6A5X9V6</accession>
<feature type="transmembrane region" description="Helical" evidence="12">
    <location>
        <begin position="97"/>
        <end position="117"/>
    </location>
</feature>
<comment type="subcellular location">
    <subcellularLocation>
        <location evidence="2">Membrane</location>
        <topology evidence="2">Multi-pass membrane protein</topology>
    </subcellularLocation>
</comment>
<keyword evidence="3 12" id="KW-0812">Transmembrane</keyword>
<evidence type="ECO:0000256" key="6">
    <source>
        <dbReference type="ARBA" id="ARBA00023002"/>
    </source>
</evidence>
<comment type="cofactor">
    <cofactor evidence="1">
        <name>heme b</name>
        <dbReference type="ChEBI" id="CHEBI:60344"/>
    </cofactor>
</comment>
<evidence type="ECO:0000256" key="9">
    <source>
        <dbReference type="ARBA" id="ARBA00023136"/>
    </source>
</evidence>
<evidence type="ECO:0000313" key="13">
    <source>
        <dbReference type="EMBL" id="KAF2009731.1"/>
    </source>
</evidence>
<evidence type="ECO:0000313" key="14">
    <source>
        <dbReference type="Proteomes" id="UP000799778"/>
    </source>
</evidence>
<dbReference type="AlphaFoldDB" id="A0A6A5X9V6"/>
<feature type="transmembrane region" description="Helical" evidence="12">
    <location>
        <begin position="417"/>
        <end position="436"/>
    </location>
</feature>
<dbReference type="OrthoDB" id="1726137at2759"/>
<evidence type="ECO:0000256" key="1">
    <source>
        <dbReference type="ARBA" id="ARBA00001970"/>
    </source>
</evidence>
<evidence type="ECO:0000256" key="11">
    <source>
        <dbReference type="ARBA" id="ARBA00048044"/>
    </source>
</evidence>
<evidence type="ECO:0000256" key="3">
    <source>
        <dbReference type="ARBA" id="ARBA00022692"/>
    </source>
</evidence>
<evidence type="ECO:0000256" key="7">
    <source>
        <dbReference type="ARBA" id="ARBA00023004"/>
    </source>
</evidence>
<dbReference type="InterPro" id="IPR023754">
    <property type="entry name" value="HemeA_Synthase_type2"/>
</dbReference>
<keyword evidence="14" id="KW-1185">Reference proteome</keyword>
<organism evidence="13 14">
    <name type="scientific">Aaosphaeria arxii CBS 175.79</name>
    <dbReference type="NCBI Taxonomy" id="1450172"/>
    <lineage>
        <taxon>Eukaryota</taxon>
        <taxon>Fungi</taxon>
        <taxon>Dikarya</taxon>
        <taxon>Ascomycota</taxon>
        <taxon>Pezizomycotina</taxon>
        <taxon>Dothideomycetes</taxon>
        <taxon>Pleosporomycetidae</taxon>
        <taxon>Pleosporales</taxon>
        <taxon>Pleosporales incertae sedis</taxon>
        <taxon>Aaosphaeria</taxon>
    </lineage>
</organism>
<gene>
    <name evidence="13" type="ORF">BU24DRAFT_401699</name>
</gene>